<dbReference type="AlphaFoldDB" id="A0A1S1P1W5"/>
<gene>
    <name evidence="1" type="ORF">FY550_05505</name>
</gene>
<accession>A0A1S1P1W5</accession>
<protein>
    <submittedName>
        <fullName evidence="1">Helix-turn-helix domain-containing protein</fullName>
    </submittedName>
</protein>
<dbReference type="KEGG" id="kuy:FY550_05505"/>
<dbReference type="EMBL" id="CP043420">
    <property type="protein sequence ID" value="QEL10638.1"/>
    <property type="molecule type" value="Genomic_DNA"/>
</dbReference>
<name>A0A1S1P1W5_9GAMM</name>
<evidence type="ECO:0000313" key="2">
    <source>
        <dbReference type="Proteomes" id="UP000322553"/>
    </source>
</evidence>
<sequence length="262" mass="29178">MNYRAADWVFALKRDSTTKMVLMVLAYHADPEGKSWPSMNRIAEKSGSSTRTVQRVLKDSRADGLLTIEPRYDKHGRQTSNCYYLALDRAPDTLSPPKGGRVTGCQGEGDTGDTPGGDTAMSPLEQTKEVKKEVRSDPVDNFENEHESVEEMVGSLPDAVMQGEKALIARMLHQVDLGYAGLLIDELKGALVCGRINKAPVNWFRAVVRRYHEGNFEPTYACFEYSRRAGYGQPEATQGREAFLQIKKQLSQGEMKNNAKKA</sequence>
<keyword evidence="2" id="KW-1185">Reference proteome</keyword>
<dbReference type="Proteomes" id="UP000322553">
    <property type="component" value="Chromosome"/>
</dbReference>
<organism evidence="1 2">
    <name type="scientific">Kushneria phosphatilytica</name>
    <dbReference type="NCBI Taxonomy" id="657387"/>
    <lineage>
        <taxon>Bacteria</taxon>
        <taxon>Pseudomonadati</taxon>
        <taxon>Pseudomonadota</taxon>
        <taxon>Gammaproteobacteria</taxon>
        <taxon>Oceanospirillales</taxon>
        <taxon>Halomonadaceae</taxon>
        <taxon>Kushneria</taxon>
    </lineage>
</organism>
<evidence type="ECO:0000313" key="1">
    <source>
        <dbReference type="EMBL" id="QEL10638.1"/>
    </source>
</evidence>
<dbReference type="STRING" id="657387.BH688_01740"/>
<reference evidence="1 2" key="1">
    <citation type="submission" date="2019-08" db="EMBL/GenBank/DDBJ databases">
        <title>Complete genome sequence of Kushneria sp. YCWA18, a halophilic phosphate-solubilizing bacterium isolated from Daqiao saltern in China.</title>
        <authorList>
            <person name="Du G.-X."/>
            <person name="Qu L.-Y."/>
        </authorList>
    </citation>
    <scope>NUCLEOTIDE SEQUENCE [LARGE SCALE GENOMIC DNA]</scope>
    <source>
        <strain evidence="1 2">YCWA18</strain>
    </source>
</reference>
<dbReference type="OrthoDB" id="82456at2"/>
<dbReference type="InterPro" id="IPR036388">
    <property type="entry name" value="WH-like_DNA-bd_sf"/>
</dbReference>
<dbReference type="Pfam" id="PF13730">
    <property type="entry name" value="HTH_36"/>
    <property type="match status" value="1"/>
</dbReference>
<dbReference type="Gene3D" id="1.10.10.10">
    <property type="entry name" value="Winged helix-like DNA-binding domain superfamily/Winged helix DNA-binding domain"/>
    <property type="match status" value="1"/>
</dbReference>
<proteinExistence type="predicted"/>